<evidence type="ECO:0000256" key="4">
    <source>
        <dbReference type="ARBA" id="ARBA00022989"/>
    </source>
</evidence>
<feature type="transmembrane region" description="Helical" evidence="6">
    <location>
        <begin position="118"/>
        <end position="140"/>
    </location>
</feature>
<keyword evidence="2" id="KW-0813">Transport</keyword>
<gene>
    <name evidence="8" type="ORF">SAMN05444390_104353</name>
</gene>
<organism evidence="8 9">
    <name type="scientific">Marinobacterium lutimaris</name>
    <dbReference type="NCBI Taxonomy" id="568106"/>
    <lineage>
        <taxon>Bacteria</taxon>
        <taxon>Pseudomonadati</taxon>
        <taxon>Pseudomonadota</taxon>
        <taxon>Gammaproteobacteria</taxon>
        <taxon>Oceanospirillales</taxon>
        <taxon>Oceanospirillaceae</taxon>
        <taxon>Marinobacterium</taxon>
    </lineage>
</organism>
<feature type="transmembrane region" description="Helical" evidence="6">
    <location>
        <begin position="20"/>
        <end position="40"/>
    </location>
</feature>
<name>A0A1H6CYU0_9GAMM</name>
<feature type="transmembrane region" description="Helical" evidence="6">
    <location>
        <begin position="183"/>
        <end position="203"/>
    </location>
</feature>
<feature type="transmembrane region" description="Helical" evidence="6">
    <location>
        <begin position="350"/>
        <end position="368"/>
    </location>
</feature>
<evidence type="ECO:0000256" key="5">
    <source>
        <dbReference type="ARBA" id="ARBA00023136"/>
    </source>
</evidence>
<dbReference type="InterPro" id="IPR011701">
    <property type="entry name" value="MFS"/>
</dbReference>
<dbReference type="Pfam" id="PF07690">
    <property type="entry name" value="MFS_1"/>
    <property type="match status" value="1"/>
</dbReference>
<dbReference type="OrthoDB" id="9812221at2"/>
<evidence type="ECO:0000259" key="7">
    <source>
        <dbReference type="PROSITE" id="PS50850"/>
    </source>
</evidence>
<dbReference type="RefSeq" id="WP_104004720.1">
    <property type="nucleotide sequence ID" value="NZ_FNVQ01000004.1"/>
</dbReference>
<feature type="transmembrane region" description="Helical" evidence="6">
    <location>
        <begin position="284"/>
        <end position="303"/>
    </location>
</feature>
<dbReference type="SUPFAM" id="SSF103473">
    <property type="entry name" value="MFS general substrate transporter"/>
    <property type="match status" value="1"/>
</dbReference>
<evidence type="ECO:0000256" key="2">
    <source>
        <dbReference type="ARBA" id="ARBA00022448"/>
    </source>
</evidence>
<feature type="transmembrane region" description="Helical" evidence="6">
    <location>
        <begin position="486"/>
        <end position="504"/>
    </location>
</feature>
<keyword evidence="4 6" id="KW-1133">Transmembrane helix</keyword>
<keyword evidence="3 6" id="KW-0812">Transmembrane</keyword>
<evidence type="ECO:0000256" key="6">
    <source>
        <dbReference type="SAM" id="Phobius"/>
    </source>
</evidence>
<feature type="transmembrane region" description="Helical" evidence="6">
    <location>
        <begin position="323"/>
        <end position="343"/>
    </location>
</feature>
<feature type="transmembrane region" description="Helical" evidence="6">
    <location>
        <begin position="152"/>
        <end position="171"/>
    </location>
</feature>
<proteinExistence type="predicted"/>
<accession>A0A1H6CYU0</accession>
<dbReference type="PANTHER" id="PTHR42718">
    <property type="entry name" value="MAJOR FACILITATOR SUPERFAMILY MULTIDRUG TRANSPORTER MFSC"/>
    <property type="match status" value="1"/>
</dbReference>
<evidence type="ECO:0000313" key="8">
    <source>
        <dbReference type="EMBL" id="SEG78241.1"/>
    </source>
</evidence>
<reference evidence="8 9" key="1">
    <citation type="submission" date="2016-10" db="EMBL/GenBank/DDBJ databases">
        <authorList>
            <person name="de Groot N.N."/>
        </authorList>
    </citation>
    <scope>NUCLEOTIDE SEQUENCE [LARGE SCALE GENOMIC DNA]</scope>
    <source>
        <strain evidence="8 9">DSM 22012</strain>
    </source>
</reference>
<comment type="subcellular location">
    <subcellularLocation>
        <location evidence="1">Membrane</location>
        <topology evidence="1">Multi-pass membrane protein</topology>
    </subcellularLocation>
</comment>
<dbReference type="AlphaFoldDB" id="A0A1H6CYU0"/>
<feature type="domain" description="Major facilitator superfamily (MFS) profile" evidence="7">
    <location>
        <begin position="27"/>
        <end position="499"/>
    </location>
</feature>
<evidence type="ECO:0000256" key="3">
    <source>
        <dbReference type="ARBA" id="ARBA00022692"/>
    </source>
</evidence>
<keyword evidence="5 6" id="KW-0472">Membrane</keyword>
<dbReference type="GO" id="GO:0016020">
    <property type="term" value="C:membrane"/>
    <property type="evidence" value="ECO:0007669"/>
    <property type="project" value="UniProtKB-SubCell"/>
</dbReference>
<dbReference type="GO" id="GO:0022857">
    <property type="term" value="F:transmembrane transporter activity"/>
    <property type="evidence" value="ECO:0007669"/>
    <property type="project" value="InterPro"/>
</dbReference>
<keyword evidence="9" id="KW-1185">Reference proteome</keyword>
<dbReference type="InterPro" id="IPR020846">
    <property type="entry name" value="MFS_dom"/>
</dbReference>
<dbReference type="PANTHER" id="PTHR42718:SF9">
    <property type="entry name" value="MAJOR FACILITATOR SUPERFAMILY MULTIDRUG TRANSPORTER MFSC"/>
    <property type="match status" value="1"/>
</dbReference>
<feature type="transmembrane region" description="Helical" evidence="6">
    <location>
        <begin position="215"/>
        <end position="234"/>
    </location>
</feature>
<feature type="transmembrane region" description="Helical" evidence="6">
    <location>
        <begin position="246"/>
        <end position="264"/>
    </location>
</feature>
<protein>
    <submittedName>
        <fullName evidence="8">MFS transporter, DHA2 family, multidrug resistance protein</fullName>
    </submittedName>
</protein>
<dbReference type="PROSITE" id="PS50850">
    <property type="entry name" value="MFS"/>
    <property type="match status" value="1"/>
</dbReference>
<dbReference type="Gene3D" id="1.20.1250.20">
    <property type="entry name" value="MFS general substrate transporter like domains"/>
    <property type="match status" value="1"/>
</dbReference>
<evidence type="ECO:0000313" key="9">
    <source>
        <dbReference type="Proteomes" id="UP000236745"/>
    </source>
</evidence>
<evidence type="ECO:0000256" key="1">
    <source>
        <dbReference type="ARBA" id="ARBA00004141"/>
    </source>
</evidence>
<dbReference type="EMBL" id="FNVQ01000004">
    <property type="protein sequence ID" value="SEG78241.1"/>
    <property type="molecule type" value="Genomic_DNA"/>
</dbReference>
<dbReference type="InterPro" id="IPR036259">
    <property type="entry name" value="MFS_trans_sf"/>
</dbReference>
<feature type="transmembrane region" description="Helical" evidence="6">
    <location>
        <begin position="95"/>
        <end position="112"/>
    </location>
</feature>
<dbReference type="Proteomes" id="UP000236745">
    <property type="component" value="Unassembled WGS sequence"/>
</dbReference>
<feature type="transmembrane region" description="Helical" evidence="6">
    <location>
        <begin position="69"/>
        <end position="88"/>
    </location>
</feature>
<sequence>MSAAQAAAPSATPQGGQSIYDWRVLSGLLGILLAAMMSGLSNRVVGLGMTDISGALGIDHDMAGWLDSAYAAGELAAMPFATWFAITFSLRRFHLGMQVVVVLLALIIPEVTNYQALLVLRGLQGLFAGAMIPLLMMAALRFLPAPIRLHGLALYAMTATLAPNVAVWIAAYCLDTLHDWRWLYWQLVIIGAISIPLVAWGVPKMPPAYERIKQGNWIGMLIGFPGLVIIALTTSQAVRLDWLNSSLVQAGFVTGGGLFLLFLISEWFHPAPFIKLQLLGRRNLGLGFTVFFCLLLGMAAGVGLPMNLLSGMQGFRIEQMTGLGLIVGLPQIVLGSVMAILLYQRWVDARYLFACGLFLIAMGCLTNSHLTSEWMVDQFFIGQVLQTLGQPMAVVPLLFLGTSVVQPFEGPFVSGIINTMRAFGTLFSGAMVGELMHSRQTFHSEILRGQTSYWLSQPDTGASVGELGRIVNQQALVLAGADIYEIYGVLMLLLIPLVLCLKYIPAPQVKPE</sequence>